<dbReference type="EMBL" id="QGKV02000832">
    <property type="protein sequence ID" value="KAF3549188.1"/>
    <property type="molecule type" value="Genomic_DNA"/>
</dbReference>
<comment type="caution">
    <text evidence="1">The sequence shown here is derived from an EMBL/GenBank/DDBJ whole genome shotgun (WGS) entry which is preliminary data.</text>
</comment>
<sequence>MNLTVKDLLLPNGSDWNRALIKQILPHEEGTILNIKPSKSGAPDKMVWQGTSSGVYTTKSGYLKAMEADAVGNLLEANADPDWEATLRRLVEHKYDRLAYILLRLVFQTSIYYLWKERNDRRHTGKIKQVAQMNSLIDKTVRNRISSTRYFEKAKLRRLLQRWFTRH</sequence>
<protein>
    <submittedName>
        <fullName evidence="1">Uncharacterized protein</fullName>
    </submittedName>
</protein>
<gene>
    <name evidence="1" type="ORF">DY000_02000093</name>
</gene>
<accession>A0ABQ7CBN8</accession>
<dbReference type="Proteomes" id="UP000266723">
    <property type="component" value="Unassembled WGS sequence"/>
</dbReference>
<keyword evidence="2" id="KW-1185">Reference proteome</keyword>
<evidence type="ECO:0000313" key="1">
    <source>
        <dbReference type="EMBL" id="KAF3549188.1"/>
    </source>
</evidence>
<evidence type="ECO:0000313" key="2">
    <source>
        <dbReference type="Proteomes" id="UP000266723"/>
    </source>
</evidence>
<organism evidence="1 2">
    <name type="scientific">Brassica cretica</name>
    <name type="common">Mustard</name>
    <dbReference type="NCBI Taxonomy" id="69181"/>
    <lineage>
        <taxon>Eukaryota</taxon>
        <taxon>Viridiplantae</taxon>
        <taxon>Streptophyta</taxon>
        <taxon>Embryophyta</taxon>
        <taxon>Tracheophyta</taxon>
        <taxon>Spermatophyta</taxon>
        <taxon>Magnoliopsida</taxon>
        <taxon>eudicotyledons</taxon>
        <taxon>Gunneridae</taxon>
        <taxon>Pentapetalae</taxon>
        <taxon>rosids</taxon>
        <taxon>malvids</taxon>
        <taxon>Brassicales</taxon>
        <taxon>Brassicaceae</taxon>
        <taxon>Brassiceae</taxon>
        <taxon>Brassica</taxon>
    </lineage>
</organism>
<name>A0ABQ7CBN8_BRACR</name>
<reference evidence="1 2" key="1">
    <citation type="journal article" date="2020" name="BMC Genomics">
        <title>Intraspecific diversification of the crop wild relative Brassica cretica Lam. using demographic model selection.</title>
        <authorList>
            <person name="Kioukis A."/>
            <person name="Michalopoulou V.A."/>
            <person name="Briers L."/>
            <person name="Pirintsos S."/>
            <person name="Studholme D.J."/>
            <person name="Pavlidis P."/>
            <person name="Sarris P.F."/>
        </authorList>
    </citation>
    <scope>NUCLEOTIDE SEQUENCE [LARGE SCALE GENOMIC DNA]</scope>
    <source>
        <strain evidence="2">cv. PFS-1207/04</strain>
    </source>
</reference>
<proteinExistence type="predicted"/>